<keyword evidence="2" id="KW-1185">Reference proteome</keyword>
<dbReference type="EMBL" id="CP097219">
    <property type="protein sequence ID" value="UQN31824.1"/>
    <property type="molecule type" value="Genomic_DNA"/>
</dbReference>
<dbReference type="Proteomes" id="UP001055868">
    <property type="component" value="Plasmid pCBA3104-01"/>
</dbReference>
<organism evidence="1 2">
    <name type="scientific">Brachybacterium kimchii</name>
    <dbReference type="NCBI Taxonomy" id="2942909"/>
    <lineage>
        <taxon>Bacteria</taxon>
        <taxon>Bacillati</taxon>
        <taxon>Actinomycetota</taxon>
        <taxon>Actinomycetes</taxon>
        <taxon>Micrococcales</taxon>
        <taxon>Dermabacteraceae</taxon>
        <taxon>Brachybacterium</taxon>
    </lineage>
</organism>
<sequence length="54" mass="6229">MNPSPTLRAYGWYAVEVTAHTEDFTDPALPLEEIDRHELAEQLHEMADMLTQED</sequence>
<gene>
    <name evidence="1" type="ORF">M4486_19735</name>
</gene>
<name>A0ABY4NCC6_9MICO</name>
<accession>A0ABY4NCC6</accession>
<geneLocation type="plasmid" evidence="1 2">
    <name>pCBA3104-01</name>
</geneLocation>
<reference evidence="1" key="1">
    <citation type="submission" date="2022-05" db="EMBL/GenBank/DDBJ databases">
        <title>Genomic analysis of Brachybacterium sp. CBA3104.</title>
        <authorList>
            <person name="Roh S.W."/>
            <person name="Kim Y.B."/>
            <person name="Kim Y."/>
        </authorList>
    </citation>
    <scope>NUCLEOTIDE SEQUENCE</scope>
    <source>
        <strain evidence="1">CBA3104</strain>
        <plasmid evidence="1">pCBA3104-01</plasmid>
    </source>
</reference>
<keyword evidence="1" id="KW-0614">Plasmid</keyword>
<evidence type="ECO:0000313" key="1">
    <source>
        <dbReference type="EMBL" id="UQN31824.1"/>
    </source>
</evidence>
<dbReference type="RefSeq" id="WP_249481248.1">
    <property type="nucleotide sequence ID" value="NZ_CP097219.1"/>
</dbReference>
<proteinExistence type="predicted"/>
<protein>
    <submittedName>
        <fullName evidence="1">Uncharacterized protein</fullName>
    </submittedName>
</protein>
<evidence type="ECO:0000313" key="2">
    <source>
        <dbReference type="Proteomes" id="UP001055868"/>
    </source>
</evidence>